<keyword evidence="6" id="KW-1185">Reference proteome</keyword>
<protein>
    <submittedName>
        <fullName evidence="5">AraC-like DNA-binding protein</fullName>
    </submittedName>
</protein>
<dbReference type="InterPro" id="IPR032783">
    <property type="entry name" value="AraC_lig"/>
</dbReference>
<evidence type="ECO:0000256" key="2">
    <source>
        <dbReference type="ARBA" id="ARBA00023125"/>
    </source>
</evidence>
<evidence type="ECO:0000256" key="1">
    <source>
        <dbReference type="ARBA" id="ARBA00023015"/>
    </source>
</evidence>
<dbReference type="Pfam" id="PF12833">
    <property type="entry name" value="HTH_18"/>
    <property type="match status" value="1"/>
</dbReference>
<dbReference type="Gene3D" id="1.10.10.60">
    <property type="entry name" value="Homeodomain-like"/>
    <property type="match status" value="2"/>
</dbReference>
<dbReference type="InterPro" id="IPR050204">
    <property type="entry name" value="AraC_XylS_family_regulators"/>
</dbReference>
<keyword evidence="1" id="KW-0805">Transcription regulation</keyword>
<evidence type="ECO:0000256" key="3">
    <source>
        <dbReference type="ARBA" id="ARBA00023163"/>
    </source>
</evidence>
<dbReference type="Pfam" id="PF12852">
    <property type="entry name" value="Cupin_6"/>
    <property type="match status" value="1"/>
</dbReference>
<evidence type="ECO:0000313" key="6">
    <source>
        <dbReference type="Proteomes" id="UP000294508"/>
    </source>
</evidence>
<organism evidence="5 6">
    <name type="scientific">Kribbella steppae</name>
    <dbReference type="NCBI Taxonomy" id="2512223"/>
    <lineage>
        <taxon>Bacteria</taxon>
        <taxon>Bacillati</taxon>
        <taxon>Actinomycetota</taxon>
        <taxon>Actinomycetes</taxon>
        <taxon>Propionibacteriales</taxon>
        <taxon>Kribbellaceae</taxon>
        <taxon>Kribbella</taxon>
    </lineage>
</organism>
<dbReference type="EMBL" id="SLWN01000001">
    <property type="protein sequence ID" value="TCO35915.1"/>
    <property type="molecule type" value="Genomic_DNA"/>
</dbReference>
<dbReference type="GO" id="GO:0003700">
    <property type="term" value="F:DNA-binding transcription factor activity"/>
    <property type="evidence" value="ECO:0007669"/>
    <property type="project" value="InterPro"/>
</dbReference>
<proteinExistence type="predicted"/>
<reference evidence="5 6" key="1">
    <citation type="journal article" date="2015" name="Stand. Genomic Sci.">
        <title>Genomic Encyclopedia of Bacterial and Archaeal Type Strains, Phase III: the genomes of soil and plant-associated and newly described type strains.</title>
        <authorList>
            <person name="Whitman W.B."/>
            <person name="Woyke T."/>
            <person name="Klenk H.P."/>
            <person name="Zhou Y."/>
            <person name="Lilburn T.G."/>
            <person name="Beck B.J."/>
            <person name="De Vos P."/>
            <person name="Vandamme P."/>
            <person name="Eisen J.A."/>
            <person name="Garrity G."/>
            <person name="Hugenholtz P."/>
            <person name="Kyrpides N.C."/>
        </authorList>
    </citation>
    <scope>NUCLEOTIDE SEQUENCE [LARGE SCALE GENOMIC DNA]</scope>
    <source>
        <strain evidence="5 6">VKM Ac-2572</strain>
    </source>
</reference>
<accession>A0A4R2I0M7</accession>
<dbReference type="PRINTS" id="PR00032">
    <property type="entry name" value="HTHARAC"/>
</dbReference>
<comment type="caution">
    <text evidence="5">The sequence shown here is derived from an EMBL/GenBank/DDBJ whole genome shotgun (WGS) entry which is preliminary data.</text>
</comment>
<gene>
    <name evidence="5" type="ORF">EV652_101801</name>
</gene>
<name>A0A4R2I0M7_9ACTN</name>
<evidence type="ECO:0000259" key="4">
    <source>
        <dbReference type="PROSITE" id="PS01124"/>
    </source>
</evidence>
<dbReference type="OrthoDB" id="241790at2"/>
<dbReference type="Proteomes" id="UP000294508">
    <property type="component" value="Unassembled WGS sequence"/>
</dbReference>
<keyword evidence="3" id="KW-0804">Transcription</keyword>
<dbReference type="PANTHER" id="PTHR46796:SF7">
    <property type="entry name" value="ARAC FAMILY TRANSCRIPTIONAL REGULATOR"/>
    <property type="match status" value="1"/>
</dbReference>
<dbReference type="PROSITE" id="PS01124">
    <property type="entry name" value="HTH_ARAC_FAMILY_2"/>
    <property type="match status" value="1"/>
</dbReference>
<evidence type="ECO:0000313" key="5">
    <source>
        <dbReference type="EMBL" id="TCO35915.1"/>
    </source>
</evidence>
<dbReference type="GO" id="GO:0043565">
    <property type="term" value="F:sequence-specific DNA binding"/>
    <property type="evidence" value="ECO:0007669"/>
    <property type="project" value="InterPro"/>
</dbReference>
<dbReference type="InterPro" id="IPR020449">
    <property type="entry name" value="Tscrpt_reg_AraC-type_HTH"/>
</dbReference>
<feature type="domain" description="HTH araC/xylS-type" evidence="4">
    <location>
        <begin position="199"/>
        <end position="297"/>
    </location>
</feature>
<dbReference type="InterPro" id="IPR009057">
    <property type="entry name" value="Homeodomain-like_sf"/>
</dbReference>
<dbReference type="PANTHER" id="PTHR46796">
    <property type="entry name" value="HTH-TYPE TRANSCRIPTIONAL ACTIVATOR RHAS-RELATED"/>
    <property type="match status" value="1"/>
</dbReference>
<dbReference type="RefSeq" id="WP_132207533.1">
    <property type="nucleotide sequence ID" value="NZ_SLWN01000001.1"/>
</dbReference>
<dbReference type="AlphaFoldDB" id="A0A4R2I0M7"/>
<dbReference type="InterPro" id="IPR018060">
    <property type="entry name" value="HTH_AraC"/>
</dbReference>
<dbReference type="SUPFAM" id="SSF46689">
    <property type="entry name" value="Homeodomain-like"/>
    <property type="match status" value="2"/>
</dbReference>
<sequence length="303" mass="32386">MDVLADVVTAMRSGPATSGRTDVRGPWGLRFTQSAGATFHLVLQGSSWLLPPDGGEPLAMGPGDAVLLPRGLEHGLADHPTTPLVDFDPTVDDLSPGSTGARSLLLCGTYRLDRQRPHPVLSNLPEVVHVPADPGRHRTLHTTIGVMGEELDANRPGAAAVVPPLVDALLVLILRAWLEDRSCPTESGWSRALTDTAVAQSLELIHAAPGATWTVADLATDVGLSRAAFARRFTEAVGEPPLTYLSRWRMTTAARLLRDHDRPLATVAKEIGYTSEFAFAKAFKRDFGIAPGAYRKQLAVSGT</sequence>
<keyword evidence="2 5" id="KW-0238">DNA-binding</keyword>
<dbReference type="SMART" id="SM00342">
    <property type="entry name" value="HTH_ARAC"/>
    <property type="match status" value="1"/>
</dbReference>